<dbReference type="PANTHER" id="PTHR33064:SF39">
    <property type="match status" value="1"/>
</dbReference>
<keyword evidence="1" id="KW-0548">Nucleotidyltransferase</keyword>
<comment type="caution">
    <text evidence="1">The sequence shown here is derived from an EMBL/GenBank/DDBJ whole genome shotgun (WGS) entry which is preliminary data.</text>
</comment>
<organism evidence="1 2">
    <name type="scientific">Gossypium australe</name>
    <dbReference type="NCBI Taxonomy" id="47621"/>
    <lineage>
        <taxon>Eukaryota</taxon>
        <taxon>Viridiplantae</taxon>
        <taxon>Streptophyta</taxon>
        <taxon>Embryophyta</taxon>
        <taxon>Tracheophyta</taxon>
        <taxon>Spermatophyta</taxon>
        <taxon>Magnoliopsida</taxon>
        <taxon>eudicotyledons</taxon>
        <taxon>Gunneridae</taxon>
        <taxon>Pentapetalae</taxon>
        <taxon>rosids</taxon>
        <taxon>malvids</taxon>
        <taxon>Malvales</taxon>
        <taxon>Malvaceae</taxon>
        <taxon>Malvoideae</taxon>
        <taxon>Gossypium</taxon>
    </lineage>
</organism>
<dbReference type="InterPro" id="IPR043502">
    <property type="entry name" value="DNA/RNA_pol_sf"/>
</dbReference>
<protein>
    <submittedName>
        <fullName evidence="1">Reverse transcriptase</fullName>
    </submittedName>
</protein>
<dbReference type="SUPFAM" id="SSF56672">
    <property type="entry name" value="DNA/RNA polymerases"/>
    <property type="match status" value="1"/>
</dbReference>
<dbReference type="AlphaFoldDB" id="A0A5B6UZ10"/>
<keyword evidence="2" id="KW-1185">Reference proteome</keyword>
<dbReference type="InterPro" id="IPR043128">
    <property type="entry name" value="Rev_trsase/Diguanyl_cyclase"/>
</dbReference>
<name>A0A5B6UZ10_9ROSI</name>
<gene>
    <name evidence="1" type="ORF">EPI10_028456</name>
</gene>
<sequence length="144" mass="17021">MAIFSYMVGNFQEVFMDNFDNLKLVLCRCEKTNLVLTWEKCHFMVHEGIVLGHKISQQGISMDKAKIEVIKKCRLLPLLKAMRDFIEDLLRISRRYPNPFYALLEHNRPFNFDEPCLRAFEELKQLVTTPIIIPSEWTLPFELV</sequence>
<dbReference type="OrthoDB" id="1709213at2759"/>
<reference evidence="1" key="1">
    <citation type="submission" date="2019-08" db="EMBL/GenBank/DDBJ databases">
        <authorList>
            <person name="Liu F."/>
        </authorList>
    </citation>
    <scope>NUCLEOTIDE SEQUENCE [LARGE SCALE GENOMIC DNA]</scope>
    <source>
        <strain evidence="1">PA1801</strain>
        <tissue evidence="1">Leaf</tissue>
    </source>
</reference>
<dbReference type="GO" id="GO:0003964">
    <property type="term" value="F:RNA-directed DNA polymerase activity"/>
    <property type="evidence" value="ECO:0007669"/>
    <property type="project" value="UniProtKB-KW"/>
</dbReference>
<dbReference type="Gene3D" id="3.30.70.270">
    <property type="match status" value="2"/>
</dbReference>
<dbReference type="Proteomes" id="UP000325315">
    <property type="component" value="Unassembled WGS sequence"/>
</dbReference>
<dbReference type="PANTHER" id="PTHR33064">
    <property type="entry name" value="POL PROTEIN"/>
    <property type="match status" value="1"/>
</dbReference>
<evidence type="ECO:0000313" key="2">
    <source>
        <dbReference type="Proteomes" id="UP000325315"/>
    </source>
</evidence>
<keyword evidence="1" id="KW-0695">RNA-directed DNA polymerase</keyword>
<dbReference type="InterPro" id="IPR051320">
    <property type="entry name" value="Viral_Replic_Matur_Polypro"/>
</dbReference>
<keyword evidence="1" id="KW-0808">Transferase</keyword>
<accession>A0A5B6UZ10</accession>
<proteinExistence type="predicted"/>
<evidence type="ECO:0000313" key="1">
    <source>
        <dbReference type="EMBL" id="KAA3461922.1"/>
    </source>
</evidence>
<dbReference type="EMBL" id="SMMG02000009">
    <property type="protein sequence ID" value="KAA3461922.1"/>
    <property type="molecule type" value="Genomic_DNA"/>
</dbReference>